<proteinExistence type="predicted"/>
<evidence type="ECO:0000313" key="3">
    <source>
        <dbReference type="EMBL" id="KAG6380098.1"/>
    </source>
</evidence>
<dbReference type="EMBL" id="JAGFBS010000003">
    <property type="protein sequence ID" value="KAG6380098.1"/>
    <property type="molecule type" value="Genomic_DNA"/>
</dbReference>
<dbReference type="Proteomes" id="UP000683000">
    <property type="component" value="Unassembled WGS sequence"/>
</dbReference>
<dbReference type="OrthoDB" id="5973539at2759"/>
<evidence type="ECO:0000256" key="1">
    <source>
        <dbReference type="ARBA" id="ARBA00022793"/>
    </source>
</evidence>
<dbReference type="GO" id="GO:0008654">
    <property type="term" value="P:phospholipid biosynthetic process"/>
    <property type="evidence" value="ECO:0007669"/>
    <property type="project" value="InterPro"/>
</dbReference>
<keyword evidence="4" id="KW-1185">Reference proteome</keyword>
<dbReference type="InterPro" id="IPR003817">
    <property type="entry name" value="PS_Dcarbxylase"/>
</dbReference>
<sequence>MLSSMYYHRWHSPVDGRVVKTYIIPGTDYAARLDDGSDPDVVSRLQAFVTAISTPRALILVESDNPNIGLIEGRRHRVVSLWRVDALASVPSTDQLEVDAVTQSRGPE</sequence>
<accession>A0A8I2YZV4</accession>
<dbReference type="AlphaFoldDB" id="A0A8I2YZV4"/>
<organism evidence="3 4">
    <name type="scientific">Boletus reticuloceps</name>
    <dbReference type="NCBI Taxonomy" id="495285"/>
    <lineage>
        <taxon>Eukaryota</taxon>
        <taxon>Fungi</taxon>
        <taxon>Dikarya</taxon>
        <taxon>Basidiomycota</taxon>
        <taxon>Agaricomycotina</taxon>
        <taxon>Agaricomycetes</taxon>
        <taxon>Agaricomycetidae</taxon>
        <taxon>Boletales</taxon>
        <taxon>Boletineae</taxon>
        <taxon>Boletaceae</taxon>
        <taxon>Boletoideae</taxon>
        <taxon>Boletus</taxon>
    </lineage>
</organism>
<dbReference type="Pfam" id="PF02666">
    <property type="entry name" value="PS_Dcarbxylase"/>
    <property type="match status" value="1"/>
</dbReference>
<reference evidence="3" key="1">
    <citation type="submission" date="2021-03" db="EMBL/GenBank/DDBJ databases">
        <title>Evolutionary innovations through gain and loss of genes in the ectomycorrhizal Boletales.</title>
        <authorList>
            <person name="Wu G."/>
            <person name="Miyauchi S."/>
            <person name="Morin E."/>
            <person name="Yang Z.-L."/>
            <person name="Xu J."/>
            <person name="Martin F.M."/>
        </authorList>
    </citation>
    <scope>NUCLEOTIDE SEQUENCE</scope>
    <source>
        <strain evidence="3">BR01</strain>
    </source>
</reference>
<dbReference type="GO" id="GO:0004609">
    <property type="term" value="F:phosphatidylserine decarboxylase activity"/>
    <property type="evidence" value="ECO:0007669"/>
    <property type="project" value="InterPro"/>
</dbReference>
<name>A0A8I2YZV4_9AGAM</name>
<gene>
    <name evidence="3" type="ORF">JVT61DRAFT_8183</name>
</gene>
<keyword evidence="2" id="KW-0456">Lyase</keyword>
<evidence type="ECO:0000256" key="2">
    <source>
        <dbReference type="ARBA" id="ARBA00023239"/>
    </source>
</evidence>
<keyword evidence="1" id="KW-0210">Decarboxylase</keyword>
<protein>
    <submittedName>
        <fullName evidence="3">Uncharacterized protein</fullName>
    </submittedName>
</protein>
<evidence type="ECO:0000313" key="4">
    <source>
        <dbReference type="Proteomes" id="UP000683000"/>
    </source>
</evidence>
<comment type="caution">
    <text evidence="3">The sequence shown here is derived from an EMBL/GenBank/DDBJ whole genome shotgun (WGS) entry which is preliminary data.</text>
</comment>